<dbReference type="AlphaFoldDB" id="A0A3N4Z606"/>
<dbReference type="Proteomes" id="UP000280726">
    <property type="component" value="Unassembled WGS sequence"/>
</dbReference>
<evidence type="ECO:0000313" key="5">
    <source>
        <dbReference type="Proteomes" id="UP000280726"/>
    </source>
</evidence>
<feature type="compositionally biased region" description="Low complexity" evidence="1">
    <location>
        <begin position="324"/>
        <end position="338"/>
    </location>
</feature>
<evidence type="ECO:0000313" key="4">
    <source>
        <dbReference type="EMBL" id="RPF28819.1"/>
    </source>
</evidence>
<dbReference type="InterPro" id="IPR029052">
    <property type="entry name" value="Metallo-depent_PP-like"/>
</dbReference>
<keyword evidence="5" id="KW-1185">Reference proteome</keyword>
<reference evidence="4 5" key="1">
    <citation type="submission" date="2018-11" db="EMBL/GenBank/DDBJ databases">
        <title>Sequencing the genomes of 1000 actinobacteria strains.</title>
        <authorList>
            <person name="Klenk H.-P."/>
        </authorList>
    </citation>
    <scope>NUCLEOTIDE SEQUENCE [LARGE SCALE GENOMIC DNA]</scope>
    <source>
        <strain evidence="4 5">DSM 14418</strain>
    </source>
</reference>
<feature type="transmembrane region" description="Helical" evidence="2">
    <location>
        <begin position="181"/>
        <end position="202"/>
    </location>
</feature>
<dbReference type="PANTHER" id="PTHR31302">
    <property type="entry name" value="TRANSMEMBRANE PROTEIN WITH METALLOPHOSPHOESTERASE DOMAIN-RELATED"/>
    <property type="match status" value="1"/>
</dbReference>
<gene>
    <name evidence="4" type="ORF">EDD32_3365</name>
</gene>
<dbReference type="Gene3D" id="3.60.21.10">
    <property type="match status" value="1"/>
</dbReference>
<dbReference type="InterPro" id="IPR004843">
    <property type="entry name" value="Calcineurin-like_PHP"/>
</dbReference>
<proteinExistence type="predicted"/>
<dbReference type="PANTHER" id="PTHR31302:SF0">
    <property type="entry name" value="TRANSMEMBRANE PROTEIN WITH METALLOPHOSPHOESTERASE DOMAIN"/>
    <property type="match status" value="1"/>
</dbReference>
<evidence type="ECO:0000256" key="1">
    <source>
        <dbReference type="SAM" id="MobiDB-lite"/>
    </source>
</evidence>
<keyword evidence="2" id="KW-0812">Transmembrane</keyword>
<keyword evidence="2" id="KW-0472">Membrane</keyword>
<name>A0A3N4Z606_9MICO</name>
<evidence type="ECO:0000259" key="3">
    <source>
        <dbReference type="Pfam" id="PF00149"/>
    </source>
</evidence>
<comment type="caution">
    <text evidence="4">The sequence shown here is derived from an EMBL/GenBank/DDBJ whole genome shotgun (WGS) entry which is preliminary data.</text>
</comment>
<feature type="domain" description="Calcineurin-like phosphoesterase" evidence="3">
    <location>
        <begin position="381"/>
        <end position="551"/>
    </location>
</feature>
<dbReference type="GO" id="GO:0016787">
    <property type="term" value="F:hydrolase activity"/>
    <property type="evidence" value="ECO:0007669"/>
    <property type="project" value="UniProtKB-KW"/>
</dbReference>
<dbReference type="SUPFAM" id="SSF56300">
    <property type="entry name" value="Metallo-dependent phosphatases"/>
    <property type="match status" value="1"/>
</dbReference>
<feature type="compositionally biased region" description="Low complexity" evidence="1">
    <location>
        <begin position="289"/>
        <end position="299"/>
    </location>
</feature>
<accession>A0A3N4Z606</accession>
<organism evidence="4 5">
    <name type="scientific">Georgenia muralis</name>
    <dbReference type="NCBI Taxonomy" id="154117"/>
    <lineage>
        <taxon>Bacteria</taxon>
        <taxon>Bacillati</taxon>
        <taxon>Actinomycetota</taxon>
        <taxon>Actinomycetes</taxon>
        <taxon>Micrococcales</taxon>
        <taxon>Bogoriellaceae</taxon>
        <taxon>Georgenia</taxon>
    </lineage>
</organism>
<feature type="region of interest" description="Disordered" evidence="1">
    <location>
        <begin position="264"/>
        <end position="378"/>
    </location>
</feature>
<evidence type="ECO:0000256" key="2">
    <source>
        <dbReference type="SAM" id="Phobius"/>
    </source>
</evidence>
<keyword evidence="4" id="KW-0378">Hydrolase</keyword>
<feature type="compositionally biased region" description="Acidic residues" evidence="1">
    <location>
        <begin position="367"/>
        <end position="377"/>
    </location>
</feature>
<feature type="region of interest" description="Disordered" evidence="1">
    <location>
        <begin position="622"/>
        <end position="667"/>
    </location>
</feature>
<dbReference type="Pfam" id="PF00149">
    <property type="entry name" value="Metallophos"/>
    <property type="match status" value="1"/>
</dbReference>
<protein>
    <submittedName>
        <fullName evidence="4">Putative MPP superfamily phosphohydrolase</fullName>
    </submittedName>
</protein>
<dbReference type="InterPro" id="IPR051158">
    <property type="entry name" value="Metallophosphoesterase_sf"/>
</dbReference>
<feature type="compositionally biased region" description="Gly residues" evidence="1">
    <location>
        <begin position="648"/>
        <end position="657"/>
    </location>
</feature>
<feature type="transmembrane region" description="Helical" evidence="2">
    <location>
        <begin position="148"/>
        <end position="169"/>
    </location>
</feature>
<keyword evidence="2" id="KW-1133">Transmembrane helix</keyword>
<sequence length="667" mass="67757">MMDLMSDPVPMQRRWAWWHRQTPTTRRVLRTAATLLVTGLLALAVGVSTASTRASLGPHEADYQVTLDRQATVELGPLGAVVADSPLPWPLGIKVVVREIPLQLGTTGSPMTGLLADLQAYAQLFSHPEAAVAAATRGLVADALGRTAVVWSVALVLIAAGRLASQGLLRDHVRAALARPGVTPLGVVASLALVAAVIVPAVQQRPVVGLSPPVLDGTPMEGVQITGRLADLIATYGHVLRDAYEENEEFYALASQNLRTALAEDDQSAPVAPPPLLLDDATGTPETGPVPVDGAAGRAADPDADAVETPAPGADAVNPPPAGPDAAEPDAPLAEPGDTPSEADAPLEPGGTLAEPDAAGVPGGASPEDEPEPEPEPEPVTFVLVSDLHCNVGMADVITAAVDAFAADAVLDAGDTVVSGSSVESYCVDAFAGAVPGGVPIVVATGNHDSVTTAEQERAAGWTVLGGDVVDVAGVRILGDTDPNLTAIGAGTRPERDETIPEMAERLARTACDARDDGDPVDLLLTHNPRAGTATMESGCVPLQLSGHWHRTVGPEPLGAGLRYVSTSTGGGAGGGATVGPLTSDAELTVLRIDRATGEPMDYRRILVGTDASVRLGTWFRFPEPETRTGPGTDGGEAVEPGPDDAGTGPGADGGSGTDVAAPGSAG</sequence>
<dbReference type="EMBL" id="RKRA01000001">
    <property type="protein sequence ID" value="RPF28819.1"/>
    <property type="molecule type" value="Genomic_DNA"/>
</dbReference>